<feature type="compositionally biased region" description="Low complexity" evidence="1">
    <location>
        <begin position="14"/>
        <end position="26"/>
    </location>
</feature>
<feature type="region of interest" description="Disordered" evidence="1">
    <location>
        <begin position="216"/>
        <end position="238"/>
    </location>
</feature>
<reference evidence="2 3" key="1">
    <citation type="journal article" date="2018" name="Nat. Ecol. Evol.">
        <title>Pezizomycetes genomes reveal the molecular basis of ectomycorrhizal truffle lifestyle.</title>
        <authorList>
            <person name="Murat C."/>
            <person name="Payen T."/>
            <person name="Noel B."/>
            <person name="Kuo A."/>
            <person name="Morin E."/>
            <person name="Chen J."/>
            <person name="Kohler A."/>
            <person name="Krizsan K."/>
            <person name="Balestrini R."/>
            <person name="Da Silva C."/>
            <person name="Montanini B."/>
            <person name="Hainaut M."/>
            <person name="Levati E."/>
            <person name="Barry K.W."/>
            <person name="Belfiori B."/>
            <person name="Cichocki N."/>
            <person name="Clum A."/>
            <person name="Dockter R.B."/>
            <person name="Fauchery L."/>
            <person name="Guy J."/>
            <person name="Iotti M."/>
            <person name="Le Tacon F."/>
            <person name="Lindquist E.A."/>
            <person name="Lipzen A."/>
            <person name="Malagnac F."/>
            <person name="Mello A."/>
            <person name="Molinier V."/>
            <person name="Miyauchi S."/>
            <person name="Poulain J."/>
            <person name="Riccioni C."/>
            <person name="Rubini A."/>
            <person name="Sitrit Y."/>
            <person name="Splivallo R."/>
            <person name="Traeger S."/>
            <person name="Wang M."/>
            <person name="Zifcakova L."/>
            <person name="Wipf D."/>
            <person name="Zambonelli A."/>
            <person name="Paolocci F."/>
            <person name="Nowrousian M."/>
            <person name="Ottonello S."/>
            <person name="Baldrian P."/>
            <person name="Spatafora J.W."/>
            <person name="Henrissat B."/>
            <person name="Nagy L.G."/>
            <person name="Aury J.M."/>
            <person name="Wincker P."/>
            <person name="Grigoriev I.V."/>
            <person name="Bonfante P."/>
            <person name="Martin F.M."/>
        </authorList>
    </citation>
    <scope>NUCLEOTIDE SEQUENCE [LARGE SCALE GENOMIC DNA]</scope>
    <source>
        <strain evidence="2 3">CCBAS932</strain>
    </source>
</reference>
<feature type="region of interest" description="Disordered" evidence="1">
    <location>
        <begin position="66"/>
        <end position="87"/>
    </location>
</feature>
<feature type="compositionally biased region" description="Acidic residues" evidence="1">
    <location>
        <begin position="217"/>
        <end position="234"/>
    </location>
</feature>
<dbReference type="InParanoid" id="A0A3N4KZM6"/>
<dbReference type="OrthoDB" id="5362263at2759"/>
<evidence type="ECO:0000256" key="1">
    <source>
        <dbReference type="SAM" id="MobiDB-lite"/>
    </source>
</evidence>
<dbReference type="Proteomes" id="UP000277580">
    <property type="component" value="Unassembled WGS sequence"/>
</dbReference>
<feature type="compositionally biased region" description="Low complexity" evidence="1">
    <location>
        <begin position="116"/>
        <end position="125"/>
    </location>
</feature>
<evidence type="ECO:0000313" key="2">
    <source>
        <dbReference type="EMBL" id="RPB14859.1"/>
    </source>
</evidence>
<organism evidence="2 3">
    <name type="scientific">Morchella conica CCBAS932</name>
    <dbReference type="NCBI Taxonomy" id="1392247"/>
    <lineage>
        <taxon>Eukaryota</taxon>
        <taxon>Fungi</taxon>
        <taxon>Dikarya</taxon>
        <taxon>Ascomycota</taxon>
        <taxon>Pezizomycotina</taxon>
        <taxon>Pezizomycetes</taxon>
        <taxon>Pezizales</taxon>
        <taxon>Morchellaceae</taxon>
        <taxon>Morchella</taxon>
    </lineage>
</organism>
<keyword evidence="3" id="KW-1185">Reference proteome</keyword>
<accession>A0A3N4KZM6</accession>
<dbReference type="EMBL" id="ML119116">
    <property type="protein sequence ID" value="RPB14859.1"/>
    <property type="molecule type" value="Genomic_DNA"/>
</dbReference>
<protein>
    <submittedName>
        <fullName evidence="2">Uncharacterized protein</fullName>
    </submittedName>
</protein>
<sequence>MLAIHFPTSPIVESHSPSPFSFPSSPAHHHQQQTFSSLSFAPLPLQKKPAARPKLSLKITAADTRTFGSKSSSALKAPLTAGPLSPNALATMRNTQMNARRPTGEVPQLSMPAVQSFSSSSSSSSDECSTPVDNDDMHSEMKEKSRKRRFQRASHSSRELLVRTSHPVAPSAIPYNIELPAPQPSKRATNPSARRVHFAEAHIVIPAVSVLVTETYDSADESSSDDSSDSEAEEAPVRTVMEQMAEINKLKSKVEAMDMMMQTPNGAGEKEEKVGGECSSWMFRLGKIEYDEISKQEASEQCSTPVGFGFGSGIKF</sequence>
<gene>
    <name evidence="2" type="ORF">P167DRAFT_533842</name>
</gene>
<name>A0A3N4KZM6_9PEZI</name>
<proteinExistence type="predicted"/>
<dbReference type="AlphaFoldDB" id="A0A3N4KZM6"/>
<feature type="region of interest" description="Disordered" evidence="1">
    <location>
        <begin position="1"/>
        <end position="34"/>
    </location>
</feature>
<evidence type="ECO:0000313" key="3">
    <source>
        <dbReference type="Proteomes" id="UP000277580"/>
    </source>
</evidence>
<feature type="region of interest" description="Disordered" evidence="1">
    <location>
        <begin position="100"/>
        <end position="193"/>
    </location>
</feature>